<dbReference type="InterPro" id="IPR024975">
    <property type="entry name" value="NOV_C"/>
</dbReference>
<organism evidence="2 3">
    <name type="scientific">Pseudomonas fluorescens</name>
    <dbReference type="NCBI Taxonomy" id="294"/>
    <lineage>
        <taxon>Bacteria</taxon>
        <taxon>Pseudomonadati</taxon>
        <taxon>Pseudomonadota</taxon>
        <taxon>Gammaproteobacteria</taxon>
        <taxon>Pseudomonadales</taxon>
        <taxon>Pseudomonadaceae</taxon>
        <taxon>Pseudomonas</taxon>
    </lineage>
</organism>
<reference evidence="2 3" key="1">
    <citation type="submission" date="2019-09" db="EMBL/GenBank/DDBJ databases">
        <authorList>
            <person name="Chandra G."/>
            <person name="Truman W A."/>
        </authorList>
    </citation>
    <scope>NUCLEOTIDE SEQUENCE [LARGE SCALE GENOMIC DNA]</scope>
    <source>
        <strain evidence="2">PS896</strain>
    </source>
</reference>
<gene>
    <name evidence="2" type="ORF">PS896_05183</name>
</gene>
<proteinExistence type="predicted"/>
<dbReference type="RefSeq" id="WP_122854650.1">
    <property type="nucleotide sequence ID" value="NZ_CABVIN010000009.1"/>
</dbReference>
<sequence>MKIWLIPASDDIATQNLSRSMENEIDVNIRQSMLAKALPYKYAWGARLGKNASNRNDFKRMSAGDICFFYTADRREADEPKKAYRWIARILGTTEDQELADDIWPPFGKKPESFPLIYFITPPVKILITTGDISSIISASGKDYHGGPNGFMSVRNENFDYIMGRFGSVERLMSFVLKNFAQEDPLESEYPELFSNLKTDEVKVVFVDDLLAVKKPSLKGKNSRISQRRSKQSKLIGDMAEHFVYHLLLNGGVPSVNASQVEHVADQKLGWDIQYNNEYGDLIRVEVKGSTAPKFNNFELTINELNSLQQHTSNYHFYLVGSCMSESRKVQVITDMASRISGKKATAVPLIFRLELGCV</sequence>
<evidence type="ECO:0000313" key="2">
    <source>
        <dbReference type="EMBL" id="VVP47443.1"/>
    </source>
</evidence>
<evidence type="ECO:0000259" key="1">
    <source>
        <dbReference type="Pfam" id="PF13020"/>
    </source>
</evidence>
<dbReference type="Pfam" id="PF13020">
    <property type="entry name" value="NOV_C"/>
    <property type="match status" value="1"/>
</dbReference>
<dbReference type="Proteomes" id="UP000377224">
    <property type="component" value="Unassembled WGS sequence"/>
</dbReference>
<dbReference type="AlphaFoldDB" id="A0A5E7PJG7"/>
<dbReference type="EMBL" id="CABVIN010000009">
    <property type="protein sequence ID" value="VVP47443.1"/>
    <property type="molecule type" value="Genomic_DNA"/>
</dbReference>
<name>A0A5E7PJG7_PSEFL</name>
<feature type="domain" description="Protein NO VEIN C-terminal" evidence="1">
    <location>
        <begin position="242"/>
        <end position="331"/>
    </location>
</feature>
<accession>A0A5E7PJG7</accession>
<evidence type="ECO:0000313" key="3">
    <source>
        <dbReference type="Proteomes" id="UP000377224"/>
    </source>
</evidence>
<protein>
    <recommendedName>
        <fullName evidence="1">Protein NO VEIN C-terminal domain-containing protein</fullName>
    </recommendedName>
</protein>